<organism evidence="4 5">
    <name type="scientific">Gallintestinimicrobium propionicum</name>
    <dbReference type="NCBI Taxonomy" id="2981770"/>
    <lineage>
        <taxon>Bacteria</taxon>
        <taxon>Bacillati</taxon>
        <taxon>Bacillota</taxon>
        <taxon>Clostridia</taxon>
        <taxon>Lachnospirales</taxon>
        <taxon>Lachnospiraceae</taxon>
        <taxon>Gallintestinimicrobium</taxon>
    </lineage>
</organism>
<keyword evidence="2" id="KW-1133">Transmembrane helix</keyword>
<keyword evidence="2" id="KW-0812">Transmembrane</keyword>
<dbReference type="AlphaFoldDB" id="A0AAE3DMP2"/>
<feature type="transmembrane region" description="Helical" evidence="2">
    <location>
        <begin position="6"/>
        <end position="23"/>
    </location>
</feature>
<dbReference type="PANTHER" id="PTHR30487:SF0">
    <property type="entry name" value="PREPILIN LEADER PEPTIDASE_N-METHYLTRANSFERASE-RELATED"/>
    <property type="match status" value="1"/>
</dbReference>
<dbReference type="Pfam" id="PF01478">
    <property type="entry name" value="Peptidase_A24"/>
    <property type="match status" value="1"/>
</dbReference>
<dbReference type="InterPro" id="IPR000045">
    <property type="entry name" value="Prepilin_IV_endopep_pep"/>
</dbReference>
<accession>A0AAE3DMP2</accession>
<gene>
    <name evidence="4" type="ORF">LKD45_01185</name>
</gene>
<keyword evidence="5" id="KW-1185">Reference proteome</keyword>
<evidence type="ECO:0000259" key="3">
    <source>
        <dbReference type="Pfam" id="PF01478"/>
    </source>
</evidence>
<feature type="domain" description="Prepilin type IV endopeptidase peptidase" evidence="3">
    <location>
        <begin position="12"/>
        <end position="114"/>
    </location>
</feature>
<proteinExistence type="inferred from homology"/>
<dbReference type="GO" id="GO:0004190">
    <property type="term" value="F:aspartic-type endopeptidase activity"/>
    <property type="evidence" value="ECO:0007669"/>
    <property type="project" value="InterPro"/>
</dbReference>
<dbReference type="Gene3D" id="1.20.120.1220">
    <property type="match status" value="1"/>
</dbReference>
<feature type="transmembrane region" description="Helical" evidence="2">
    <location>
        <begin position="86"/>
        <end position="108"/>
    </location>
</feature>
<reference evidence="4 5" key="1">
    <citation type="submission" date="2021-10" db="EMBL/GenBank/DDBJ databases">
        <title>Anaerobic single-cell dispensing facilitates the cultivation of human gut bacteria.</title>
        <authorList>
            <person name="Afrizal A."/>
        </authorList>
    </citation>
    <scope>NUCLEOTIDE SEQUENCE [LARGE SCALE GENOMIC DNA]</scope>
    <source>
        <strain evidence="4 5">CLA-AA-H244</strain>
    </source>
</reference>
<dbReference type="InterPro" id="IPR050882">
    <property type="entry name" value="Prepilin_peptidase/N-MTase"/>
</dbReference>
<feature type="transmembrane region" description="Helical" evidence="2">
    <location>
        <begin position="56"/>
        <end position="74"/>
    </location>
</feature>
<comment type="caution">
    <text evidence="4">The sequence shown here is derived from an EMBL/GenBank/DDBJ whole genome shotgun (WGS) entry which is preliminary data.</text>
</comment>
<dbReference type="GO" id="GO:0005886">
    <property type="term" value="C:plasma membrane"/>
    <property type="evidence" value="ECO:0007669"/>
    <property type="project" value="TreeGrafter"/>
</dbReference>
<comment type="similarity">
    <text evidence="1">Belongs to the peptidase A24 family.</text>
</comment>
<keyword evidence="2" id="KW-0472">Membrane</keyword>
<dbReference type="GO" id="GO:0006465">
    <property type="term" value="P:signal peptide processing"/>
    <property type="evidence" value="ECO:0007669"/>
    <property type="project" value="TreeGrafter"/>
</dbReference>
<dbReference type="RefSeq" id="WP_308727497.1">
    <property type="nucleotide sequence ID" value="NZ_JAJEQF010000001.1"/>
</dbReference>
<protein>
    <submittedName>
        <fullName evidence="4">A24 family peptidase</fullName>
    </submittedName>
</protein>
<evidence type="ECO:0000313" key="4">
    <source>
        <dbReference type="EMBL" id="MCC2166321.1"/>
    </source>
</evidence>
<evidence type="ECO:0000313" key="5">
    <source>
        <dbReference type="Proteomes" id="UP001199355"/>
    </source>
</evidence>
<evidence type="ECO:0000256" key="1">
    <source>
        <dbReference type="ARBA" id="ARBA00005801"/>
    </source>
</evidence>
<sequence length="148" mass="15663">MKETGSYLLDVLFMGGLITASLCDFKKRKIPDAITGFLFLTGVAALFWMPQPSIKMRLAGAFIAGLPLFAAAVCRPGAVGGGDVKLMAAGGFFLGLSAVWDSLAFGMALAGGYCLYLMLLRNGREQKIALGPFLSMGLMFGMFRSMGA</sequence>
<feature type="transmembrane region" description="Helical" evidence="2">
    <location>
        <begin position="30"/>
        <end position="50"/>
    </location>
</feature>
<feature type="transmembrane region" description="Helical" evidence="2">
    <location>
        <begin position="128"/>
        <end position="146"/>
    </location>
</feature>
<name>A0AAE3DMP2_9FIRM</name>
<evidence type="ECO:0000256" key="2">
    <source>
        <dbReference type="SAM" id="Phobius"/>
    </source>
</evidence>
<dbReference type="Proteomes" id="UP001199355">
    <property type="component" value="Unassembled WGS sequence"/>
</dbReference>
<dbReference type="EMBL" id="JAJEQF010000001">
    <property type="protein sequence ID" value="MCC2166321.1"/>
    <property type="molecule type" value="Genomic_DNA"/>
</dbReference>
<dbReference type="PANTHER" id="PTHR30487">
    <property type="entry name" value="TYPE 4 PREPILIN-LIKE PROTEINS LEADER PEPTIDE-PROCESSING ENZYME"/>
    <property type="match status" value="1"/>
</dbReference>